<evidence type="ECO:0000256" key="3">
    <source>
        <dbReference type="ARBA" id="ARBA00022777"/>
    </source>
</evidence>
<reference evidence="6" key="1">
    <citation type="submission" date="2014-11" db="EMBL/GenBank/DDBJ databases">
        <authorList>
            <person name="Malar M.C."/>
            <person name="Sen D."/>
            <person name="Tripathy S."/>
        </authorList>
    </citation>
    <scope>NUCLEOTIDE SEQUENCE</scope>
    <source>
        <strain evidence="6">BDU141951</strain>
    </source>
</reference>
<name>A0A0C1V8C3_9CYAN</name>
<evidence type="ECO:0000256" key="1">
    <source>
        <dbReference type="ARBA" id="ARBA00022679"/>
    </source>
</evidence>
<dbReference type="Gene3D" id="3.30.200.20">
    <property type="entry name" value="Phosphorylase Kinase, domain 1"/>
    <property type="match status" value="1"/>
</dbReference>
<organism evidence="6">
    <name type="scientific">Lyngbya confervoides BDU141951</name>
    <dbReference type="NCBI Taxonomy" id="1574623"/>
    <lineage>
        <taxon>Bacteria</taxon>
        <taxon>Bacillati</taxon>
        <taxon>Cyanobacteriota</taxon>
        <taxon>Cyanophyceae</taxon>
        <taxon>Oscillatoriophycideae</taxon>
        <taxon>Oscillatoriales</taxon>
        <taxon>Microcoleaceae</taxon>
        <taxon>Lyngbya</taxon>
    </lineage>
</organism>
<dbReference type="PROSITE" id="PS50011">
    <property type="entry name" value="PROTEIN_KINASE_DOM"/>
    <property type="match status" value="2"/>
</dbReference>
<feature type="compositionally biased region" description="Basic and acidic residues" evidence="5">
    <location>
        <begin position="469"/>
        <end position="479"/>
    </location>
</feature>
<keyword evidence="3 6" id="KW-0418">Kinase</keyword>
<dbReference type="GO" id="GO:0005524">
    <property type="term" value="F:ATP binding"/>
    <property type="evidence" value="ECO:0007669"/>
    <property type="project" value="UniProtKB-UniRule"/>
</dbReference>
<keyword evidence="1" id="KW-0808">Transferase</keyword>
<feature type="compositionally biased region" description="Pro residues" evidence="5">
    <location>
        <begin position="480"/>
        <end position="489"/>
    </location>
</feature>
<dbReference type="InterPro" id="IPR017441">
    <property type="entry name" value="Protein_kinase_ATP_BS"/>
</dbReference>
<feature type="region of interest" description="Disordered" evidence="5">
    <location>
        <begin position="469"/>
        <end position="498"/>
    </location>
</feature>
<keyword evidence="4" id="KW-0067">ATP-binding</keyword>
<comment type="caution">
    <text evidence="6">The sequence shown here is derived from an EMBL/GenBank/DDBJ whole genome shotgun (WGS) entry which is preliminary data.</text>
</comment>
<dbReference type="PANTHER" id="PTHR43289:SF34">
    <property type="entry name" value="SERINE_THREONINE-PROTEIN KINASE YBDM-RELATED"/>
    <property type="match status" value="1"/>
</dbReference>
<proteinExistence type="predicted"/>
<accession>A0A0C1V8C3</accession>
<dbReference type="SUPFAM" id="SSF56112">
    <property type="entry name" value="Protein kinase-like (PK-like)"/>
    <property type="match status" value="2"/>
</dbReference>
<keyword evidence="2" id="KW-0547">Nucleotide-binding</keyword>
<dbReference type="InterPro" id="IPR000719">
    <property type="entry name" value="Prot_kinase_dom"/>
</dbReference>
<dbReference type="GO" id="GO:0004674">
    <property type="term" value="F:protein serine/threonine kinase activity"/>
    <property type="evidence" value="ECO:0007669"/>
    <property type="project" value="TreeGrafter"/>
</dbReference>
<evidence type="ECO:0000256" key="4">
    <source>
        <dbReference type="ARBA" id="ARBA00022840"/>
    </source>
</evidence>
<dbReference type="SMART" id="SM00220">
    <property type="entry name" value="S_TKc"/>
    <property type="match status" value="2"/>
</dbReference>
<dbReference type="InterPro" id="IPR011528">
    <property type="entry name" value="NERD"/>
</dbReference>
<dbReference type="PANTHER" id="PTHR43289">
    <property type="entry name" value="MITOGEN-ACTIVATED PROTEIN KINASE KINASE KINASE 20-RELATED"/>
    <property type="match status" value="1"/>
</dbReference>
<evidence type="ECO:0000256" key="2">
    <source>
        <dbReference type="ARBA" id="ARBA00022741"/>
    </source>
</evidence>
<dbReference type="Pfam" id="PF08378">
    <property type="entry name" value="NERD"/>
    <property type="match status" value="1"/>
</dbReference>
<sequence length="1385" mass="155658">MAKVIAIGQPINDAERLVIAHLRDHLPDTYTVVHNFEITRYNQDFEVDIALLAPHAVYLIDVKGTRGTINVYGSKWYPEGRQPFTSPMLKLRGHAKAFKGILLDANPARPEINGVCVDPAVILPAPDATLNDERGRDRKYTTTLRRAERFFKDSTRIDNRFTRDIRGFHRLVLNALQANSRPISGPKQFGDWSVLEDLGGIEGNYNDYRVYSTNAGPNSGTALLRAYEADPYITDPDEKAQQQARIKNAYIALNRMPPHPNILGVKGFFASEMEDYFYLVTDDVPGNVLKLYFDKPDLALTYDQKLKIAQDIFSALHSAHYHNNIHRNLNPSAVLVGTNGQTYLIDFDYARTGTQRSHTIAGEITEQLDKDYLAPECQGGNLAAASPASDVFAAGLLLYELFTGQKPFDDPSDCRSREAIFPVKPSDQEPDLPTGFDDWLQSLCTFAIQERPTAKQAWTQLRTLIREAKAQPVKPKPDKPTAPPEPAEPPAELDYRNLTPDTQLGRKFRVEKKLGEGTFGVVYQVIDTLADMRVVIKIILKDRYSVIERLKKEFRPLRGLPDHPNVVKVFYPDFLPNEGPPFIAFAYVEGIDVKDMVKERLFSPDDGLRLALDVAAGLDHIHHHDVCHCDIKPSNLLWTDEGTKIIDFNVSVQVGRGGSHGGGSLRYLPPDLDLDSDAQKADLMDRDLYALGVTLYEVITGYYPWETAQPPAGQPAKDPREYSGLTDLAPELADLMLKLIAPKKCDRFQTAADLRHALQQIQQARRLPPPPETDVTLSNLGREGETGNPFVSYLVTLYSQSHRSNAGTRGLDHLNNKLGHKTYVNTLLDDELLPAVLQGEFKLVIITGNAGDGKTAFLQKLELYAAEQGGVLDHRHNGCRMEFDGRTYLSNYDGSQDEGEQTNDAVLDAFFAPFAGSEASQWQPAEVRLIAINEGRLIDFLTSREETFGQLKEVVSRGLQTGLPEAGVAILNLNLRSVVADVPDRDGSILERQLRKLTHPTFWEACKTCEIADRCYALHNAQTFQDPTAGEKVVERIKTLYTLTHLRNRLHITLRDLRSALSYLLVSDRTCEEIKQLYNGYAPGAREAILDGYYFNSWRGGEGENSDRLLTLLKDVDIGNATDARLDRELDFMAPVAGGKRFTFEQRSNFDQQIFTTVFEELPRDFSGIGGRDRFDAHRRYVASLRRRYFFEQRAEGWQRLLPYRSATTLLDLLQSHPLPDDALPRVLSAINRGEGLTNPERLQGDLALQVREVENGTIRSYRIFGCDRFTLDIYDQAEAACFVEHMPSGLVLRHQGAASTDAELIIDLDMFEMLERLNDGYRPSIEQTQGYYLSLVVFKNLLASAPYREVLLTTTGHDFYRVCREDSGQLQFDALDQEVAHGAV</sequence>
<protein>
    <submittedName>
        <fullName evidence="6">Protein kinase</fullName>
    </submittedName>
</protein>
<dbReference type="PROSITE" id="PS00107">
    <property type="entry name" value="PROTEIN_KINASE_ATP"/>
    <property type="match status" value="1"/>
</dbReference>
<dbReference type="InterPro" id="IPR011009">
    <property type="entry name" value="Kinase-like_dom_sf"/>
</dbReference>
<dbReference type="NCBIfam" id="NF047741">
    <property type="entry name" value="antiphage_MADS6"/>
    <property type="match status" value="1"/>
</dbReference>
<reference evidence="6" key="3">
    <citation type="submission" date="2020-02" db="EMBL/GenBank/DDBJ databases">
        <authorList>
            <person name="Sarangi A.N."/>
            <person name="Ghosh S."/>
            <person name="Mukherjee M."/>
            <person name="Tripathy S."/>
        </authorList>
    </citation>
    <scope>NUCLEOTIDE SEQUENCE</scope>
    <source>
        <strain evidence="6">BDU141951</strain>
    </source>
</reference>
<evidence type="ECO:0000313" key="6">
    <source>
        <dbReference type="EMBL" id="NEV68696.1"/>
    </source>
</evidence>
<dbReference type="EMBL" id="JTHE02000003">
    <property type="protein sequence ID" value="NEV68696.1"/>
    <property type="molecule type" value="Genomic_DNA"/>
</dbReference>
<dbReference type="Gene3D" id="1.10.510.10">
    <property type="entry name" value="Transferase(Phosphotransferase) domain 1"/>
    <property type="match status" value="2"/>
</dbReference>
<dbReference type="Pfam" id="PF00069">
    <property type="entry name" value="Pkinase"/>
    <property type="match status" value="2"/>
</dbReference>
<evidence type="ECO:0000256" key="5">
    <source>
        <dbReference type="SAM" id="MobiDB-lite"/>
    </source>
</evidence>
<dbReference type="PROSITE" id="PS50965">
    <property type="entry name" value="NERD"/>
    <property type="match status" value="1"/>
</dbReference>
<dbReference type="CDD" id="cd14014">
    <property type="entry name" value="STKc_PknB_like"/>
    <property type="match status" value="1"/>
</dbReference>
<gene>
    <name evidence="6" type="ORF">QQ91_016425</name>
</gene>
<reference evidence="6" key="2">
    <citation type="journal article" date="2015" name="Genome Announc.">
        <title>Draft Genome Sequence of Filamentous Marine Cyanobacterium Lyngbya confervoides Strain BDU141951.</title>
        <authorList>
            <person name="Chandrababunaidu M.M."/>
            <person name="Sen D."/>
            <person name="Tripathy S."/>
        </authorList>
    </citation>
    <scope>NUCLEOTIDE SEQUENCE</scope>
    <source>
        <strain evidence="6">BDU141951</strain>
    </source>
</reference>